<evidence type="ECO:0000313" key="2">
    <source>
        <dbReference type="EMBL" id="EEN55901.1"/>
    </source>
</evidence>
<feature type="region of interest" description="Disordered" evidence="1">
    <location>
        <begin position="1"/>
        <end position="88"/>
    </location>
</feature>
<feature type="compositionally biased region" description="Basic and acidic residues" evidence="1">
    <location>
        <begin position="133"/>
        <end position="144"/>
    </location>
</feature>
<dbReference type="AlphaFoldDB" id="C3YUK0"/>
<sequence length="144" mass="15855">MARQIPTLPSPVPNGAADSNTSEPSSKRRDRFQHFRAQFQTARQIPTLPSPVPNVPRQIPTLPSPVPNGATDSNTSEPSSKRRDRFQHFRAQFQTCRGRFPHFLAQFQTARQIPTLPSPVPNGATDSNTSEPSSKRAAADSHTS</sequence>
<feature type="region of interest" description="Disordered" evidence="1">
    <location>
        <begin position="108"/>
        <end position="144"/>
    </location>
</feature>
<gene>
    <name evidence="2" type="ORF">BRAFLDRAFT_74010</name>
</gene>
<protein>
    <submittedName>
        <fullName evidence="2">Uncharacterized protein</fullName>
    </submittedName>
</protein>
<proteinExistence type="predicted"/>
<reference evidence="2" key="1">
    <citation type="journal article" date="2008" name="Nature">
        <title>The amphioxus genome and the evolution of the chordate karyotype.</title>
        <authorList>
            <consortium name="US DOE Joint Genome Institute (JGI-PGF)"/>
            <person name="Putnam N.H."/>
            <person name="Butts T."/>
            <person name="Ferrier D.E.K."/>
            <person name="Furlong R.F."/>
            <person name="Hellsten U."/>
            <person name="Kawashima T."/>
            <person name="Robinson-Rechavi M."/>
            <person name="Shoguchi E."/>
            <person name="Terry A."/>
            <person name="Yu J.-K."/>
            <person name="Benito-Gutierrez E.L."/>
            <person name="Dubchak I."/>
            <person name="Garcia-Fernandez J."/>
            <person name="Gibson-Brown J.J."/>
            <person name="Grigoriev I.V."/>
            <person name="Horton A.C."/>
            <person name="de Jong P.J."/>
            <person name="Jurka J."/>
            <person name="Kapitonov V.V."/>
            <person name="Kohara Y."/>
            <person name="Kuroki Y."/>
            <person name="Lindquist E."/>
            <person name="Lucas S."/>
            <person name="Osoegawa K."/>
            <person name="Pennacchio L.A."/>
            <person name="Salamov A.A."/>
            <person name="Satou Y."/>
            <person name="Sauka-Spengler T."/>
            <person name="Schmutz J."/>
            <person name="Shin-I T."/>
            <person name="Toyoda A."/>
            <person name="Bronner-Fraser M."/>
            <person name="Fujiyama A."/>
            <person name="Holland L.Z."/>
            <person name="Holland P.W.H."/>
            <person name="Satoh N."/>
            <person name="Rokhsar D.S."/>
        </authorList>
    </citation>
    <scope>NUCLEOTIDE SEQUENCE [LARGE SCALE GENOMIC DNA]</scope>
    <source>
        <strain evidence="2">S238N-H82</strain>
        <tissue evidence="2">Testes</tissue>
    </source>
</reference>
<evidence type="ECO:0000256" key="1">
    <source>
        <dbReference type="SAM" id="MobiDB-lite"/>
    </source>
</evidence>
<accession>C3YUK0</accession>
<dbReference type="InParanoid" id="C3YUK0"/>
<organism>
    <name type="scientific">Branchiostoma floridae</name>
    <name type="common">Florida lancelet</name>
    <name type="synonym">Amphioxus</name>
    <dbReference type="NCBI Taxonomy" id="7739"/>
    <lineage>
        <taxon>Eukaryota</taxon>
        <taxon>Metazoa</taxon>
        <taxon>Chordata</taxon>
        <taxon>Cephalochordata</taxon>
        <taxon>Leptocardii</taxon>
        <taxon>Amphioxiformes</taxon>
        <taxon>Branchiostomatidae</taxon>
        <taxon>Branchiostoma</taxon>
    </lineage>
</organism>
<name>C3YUK0_BRAFL</name>
<dbReference type="EMBL" id="GG666554">
    <property type="protein sequence ID" value="EEN55901.1"/>
    <property type="molecule type" value="Genomic_DNA"/>
</dbReference>